<dbReference type="KEGG" id="vg:5470784"/>
<evidence type="ECO:0000256" key="1">
    <source>
        <dbReference type="SAM" id="MobiDB-lite"/>
    </source>
</evidence>
<evidence type="ECO:0000313" key="3">
    <source>
        <dbReference type="EMBL" id="ABT16443.1"/>
    </source>
</evidence>
<gene>
    <name evidence="3" type="primary">Z309L</name>
    <name evidence="3" type="ORF">ATCV1_Z309L</name>
</gene>
<evidence type="ECO:0000256" key="2">
    <source>
        <dbReference type="SAM" id="Phobius"/>
    </source>
</evidence>
<dbReference type="CDD" id="cd22784">
    <property type="entry name" value="DPBB_MltA_YuiC-like"/>
    <property type="match status" value="1"/>
</dbReference>
<dbReference type="RefSeq" id="YP_001426790.1">
    <property type="nucleotide sequence ID" value="NC_008724.1"/>
</dbReference>
<keyword evidence="2" id="KW-0812">Transmembrane</keyword>
<feature type="compositionally biased region" description="Basic residues" evidence="1">
    <location>
        <begin position="56"/>
        <end position="80"/>
    </location>
</feature>
<keyword evidence="2" id="KW-0472">Membrane</keyword>
<proteinExistence type="predicted"/>
<protein>
    <submittedName>
        <fullName evidence="3">Uncharacterized protein Z309L</fullName>
    </submittedName>
</protein>
<name>A7K8R9_9PHYC</name>
<dbReference type="Proteomes" id="UP000202420">
    <property type="component" value="Segment"/>
</dbReference>
<keyword evidence="2" id="KW-1133">Transmembrane helix</keyword>
<dbReference type="GeneID" id="5470784"/>
<feature type="region of interest" description="Disordered" evidence="1">
    <location>
        <begin position="54"/>
        <end position="95"/>
    </location>
</feature>
<organism evidence="3 4">
    <name type="scientific">Chlorovirus heliozoae</name>
    <dbReference type="NCBI Taxonomy" id="322019"/>
    <lineage>
        <taxon>Viruses</taxon>
        <taxon>Varidnaviria</taxon>
        <taxon>Bamfordvirae</taxon>
        <taxon>Nucleocytoviricota</taxon>
        <taxon>Megaviricetes</taxon>
        <taxon>Algavirales</taxon>
        <taxon>Phycodnaviridae</taxon>
        <taxon>Chlorovirus</taxon>
    </lineage>
</organism>
<accession>A7K8R9</accession>
<dbReference type="OrthoDB" id="10973at10239"/>
<keyword evidence="4" id="KW-1185">Reference proteome</keyword>
<evidence type="ECO:0000313" key="4">
    <source>
        <dbReference type="Proteomes" id="UP000202420"/>
    </source>
</evidence>
<feature type="compositionally biased region" description="Low complexity" evidence="1">
    <location>
        <begin position="81"/>
        <end position="90"/>
    </location>
</feature>
<reference evidence="3 4" key="1">
    <citation type="submission" date="2006-09" db="EMBL/GenBank/DDBJ databases">
        <title>Sequence and annotation of the 288-kb ATCV-1 virus that infects an endosymbiotic Chlorella strain of the heliozoon Acanthocystis turfacea.</title>
        <authorList>
            <person name="Fitzgerald L.A."/>
            <person name="Graves M.V."/>
            <person name="Li X."/>
            <person name="Pfitzner A.J.P."/>
            <person name="Hartigan J."/>
            <person name="Van Etten J.L."/>
        </authorList>
    </citation>
    <scope>NUCLEOTIDE SEQUENCE [LARGE SCALE GENOMIC DNA]</scope>
    <source>
        <strain evidence="3 4">ATCV-1</strain>
    </source>
</reference>
<dbReference type="EMBL" id="EF101928">
    <property type="protein sequence ID" value="ABT16443.1"/>
    <property type="molecule type" value="Genomic_DNA"/>
</dbReference>
<sequence>MHIAKYAKYLIPFALFVVICFVVYKMFRAPDSEEHFLTKKKKNSMLADNKWAGLGKKTKKSKGKTSKAKPAKGKTSKGKSAKASSADAGGKSSGGGKSFACKLTFYTDDPGENDGYSTTADGSKLSAGSKIIAVNKGRWNELKGKKINIGGFGTYTVKDTCSSCSANHIDVLVGSKAEAMRNGVKNSTCTVL</sequence>
<feature type="transmembrane region" description="Helical" evidence="2">
    <location>
        <begin position="6"/>
        <end position="24"/>
    </location>
</feature>